<dbReference type="EMBL" id="FOPZ01000034">
    <property type="protein sequence ID" value="SFH79155.1"/>
    <property type="molecule type" value="Genomic_DNA"/>
</dbReference>
<organism evidence="3 4">
    <name type="scientific">Halorubrum aquaticum</name>
    <dbReference type="NCBI Taxonomy" id="387340"/>
    <lineage>
        <taxon>Archaea</taxon>
        <taxon>Methanobacteriati</taxon>
        <taxon>Methanobacteriota</taxon>
        <taxon>Stenosarchaea group</taxon>
        <taxon>Halobacteria</taxon>
        <taxon>Halobacteriales</taxon>
        <taxon>Haloferacaceae</taxon>
        <taxon>Halorubrum</taxon>
    </lineage>
</organism>
<evidence type="ECO:0000313" key="4">
    <source>
        <dbReference type="Proteomes" id="UP000323537"/>
    </source>
</evidence>
<dbReference type="InterPro" id="IPR052701">
    <property type="entry name" value="GAG_Ulvan_Degrading_Sulfatases"/>
</dbReference>
<feature type="region of interest" description="Disordered" evidence="1">
    <location>
        <begin position="396"/>
        <end position="453"/>
    </location>
</feature>
<dbReference type="SUPFAM" id="SSF53649">
    <property type="entry name" value="Alkaline phosphatase-like"/>
    <property type="match status" value="1"/>
</dbReference>
<accession>A0A1I3CXE0</accession>
<evidence type="ECO:0000313" key="3">
    <source>
        <dbReference type="EMBL" id="SFH79155.1"/>
    </source>
</evidence>
<dbReference type="OrthoDB" id="3164at2157"/>
<evidence type="ECO:0000256" key="1">
    <source>
        <dbReference type="SAM" id="MobiDB-lite"/>
    </source>
</evidence>
<feature type="domain" description="Sulfatase N-terminal" evidence="2">
    <location>
        <begin position="4"/>
        <end position="329"/>
    </location>
</feature>
<dbReference type="RefSeq" id="WP_149785706.1">
    <property type="nucleotide sequence ID" value="NZ_BAAADP010000005.1"/>
</dbReference>
<dbReference type="InterPro" id="IPR017850">
    <property type="entry name" value="Alkaline_phosphatase_core_sf"/>
</dbReference>
<sequence>MDEPNVLFVILDSVRRDRTSAYGHDRPTTPNLDRLAEEATLFENAYTPAPWTLPSHCAMFTGLFPSEHGVTNGFSDVSLRLPDSVERLTERLSADGYRTAGFSNNPWVGRLSGLDRGFDEYVEWDLEIGVDGDTDINTTRDRLYSAAHTALAQAARQPVFLLKRRLFTSNLVERATRWMRTTAADEPPAFTFLNLMEAHSPYFPPAKAFTELGLSPPGPIEPRLLNTKLLAYVLGKADLPPERRQRVLEFYDASLRYQDRKLGELLETMKETGTYDDALVVVVADHGKTLGEHDRNGTPPHSTRSVNTDVPLIVKRPGQETAERIDHPAELTGLFDLISDPTMSPTAALSGDEGALVEDYVPHTGRTSEPTTRWRVLTDGEHRYVRSDDGREFLFGPDGNPVPEDQEPLSSRFTEMMDSRVARLSEPEEIDDSDHEELSRGLESQLEDLGYLE</sequence>
<dbReference type="Gene3D" id="3.40.720.10">
    <property type="entry name" value="Alkaline Phosphatase, subunit A"/>
    <property type="match status" value="1"/>
</dbReference>
<dbReference type="PANTHER" id="PTHR43751">
    <property type="entry name" value="SULFATASE"/>
    <property type="match status" value="1"/>
</dbReference>
<proteinExistence type="predicted"/>
<protein>
    <submittedName>
        <fullName evidence="3">Arylsulfatase A</fullName>
    </submittedName>
</protein>
<gene>
    <name evidence="3" type="ORF">SAMN04488066_1344</name>
</gene>
<dbReference type="AlphaFoldDB" id="A0A1I3CXE0"/>
<name>A0A1I3CXE0_9EURY</name>
<feature type="compositionally biased region" description="Basic and acidic residues" evidence="1">
    <location>
        <begin position="415"/>
        <end position="426"/>
    </location>
</feature>
<evidence type="ECO:0000259" key="2">
    <source>
        <dbReference type="Pfam" id="PF00884"/>
    </source>
</evidence>
<dbReference type="CDD" id="cd16148">
    <property type="entry name" value="sulfatase_like"/>
    <property type="match status" value="1"/>
</dbReference>
<dbReference type="PANTHER" id="PTHR43751:SF3">
    <property type="entry name" value="SULFATASE N-TERMINAL DOMAIN-CONTAINING PROTEIN"/>
    <property type="match status" value="1"/>
</dbReference>
<reference evidence="3 4" key="1">
    <citation type="submission" date="2016-10" db="EMBL/GenBank/DDBJ databases">
        <authorList>
            <person name="Varghese N."/>
            <person name="Submissions S."/>
        </authorList>
    </citation>
    <scope>NUCLEOTIDE SEQUENCE [LARGE SCALE GENOMIC DNA]</scope>
    <source>
        <strain evidence="3 4">CGMCC 1.6377</strain>
    </source>
</reference>
<dbReference type="InterPro" id="IPR000917">
    <property type="entry name" value="Sulfatase_N"/>
</dbReference>
<dbReference type="Proteomes" id="UP000323537">
    <property type="component" value="Unassembled WGS sequence"/>
</dbReference>
<keyword evidence="4" id="KW-1185">Reference proteome</keyword>
<dbReference type="Pfam" id="PF00884">
    <property type="entry name" value="Sulfatase"/>
    <property type="match status" value="1"/>
</dbReference>